<name>A0A365YZ23_9PROT</name>
<dbReference type="InterPro" id="IPR021409">
    <property type="entry name" value="DUF3047"/>
</dbReference>
<proteinExistence type="predicted"/>
<evidence type="ECO:0000313" key="1">
    <source>
        <dbReference type="EMBL" id="RBM07693.1"/>
    </source>
</evidence>
<evidence type="ECO:0000313" key="2">
    <source>
        <dbReference type="Proteomes" id="UP000252680"/>
    </source>
</evidence>
<organism evidence="1 2">
    <name type="scientific">Novacetimonas cocois</name>
    <dbReference type="NCBI Taxonomy" id="1747507"/>
    <lineage>
        <taxon>Bacteria</taxon>
        <taxon>Pseudomonadati</taxon>
        <taxon>Pseudomonadota</taxon>
        <taxon>Alphaproteobacteria</taxon>
        <taxon>Acetobacterales</taxon>
        <taxon>Acetobacteraceae</taxon>
        <taxon>Novacetimonas</taxon>
    </lineage>
</organism>
<sequence>METVERSALKKAITFSRFALQQRKVRKVRLAEITPIGPSDVILDGSETSWSPTGFQATKGRRFSVRASGANIIDKRLALFVQPKFSLWIRIGGKAPIHKVLFDEETVFEAWADGTVEAFAKGLSLWADDAGTVMPGPRKRFGDGIGVLVSATDRPVTKPDLPENWKFMPLFGAVNIFSGDSNDITVRTSEGDCCILQTDVDVALNDQTVAAWSWLVEKLPSDLPEDLALTHDYISVAFEFDNGRDLTYMWSRELPAGYHFHCPLPWWCQRETHWIVRSGTNDLGTWQEEKRRLLYDYQKAIPGTPPSRITGIWLIANSVFQRREGRARFRDIRIEDLGGGTLANAGSYLKCTST</sequence>
<comment type="caution">
    <text evidence="1">The sequence shown here is derived from an EMBL/GenBank/DDBJ whole genome shotgun (WGS) entry which is preliminary data.</text>
</comment>
<dbReference type="Pfam" id="PF11249">
    <property type="entry name" value="DUF3047"/>
    <property type="match status" value="1"/>
</dbReference>
<dbReference type="Proteomes" id="UP000252680">
    <property type="component" value="Unassembled WGS sequence"/>
</dbReference>
<dbReference type="EMBL" id="QEXL01000007">
    <property type="protein sequence ID" value="RBM07693.1"/>
    <property type="molecule type" value="Genomic_DNA"/>
</dbReference>
<protein>
    <recommendedName>
        <fullName evidence="3">DUF3047 domain-containing protein</fullName>
    </recommendedName>
</protein>
<gene>
    <name evidence="1" type="ORF">NJLHNGOC_06590</name>
</gene>
<reference evidence="1 2" key="1">
    <citation type="submission" date="2018-05" db="EMBL/GenBank/DDBJ databases">
        <title>Komagataeibacter cocois sp. nov., for a novel cellulose- producing strain isolated from coconut milk.</title>
        <authorList>
            <person name="Liu L."/>
            <person name="Wang Y."/>
            <person name="Liu S."/>
            <person name="Bi J."/>
            <person name="Chen H."/>
            <person name="Deng J."/>
            <person name="Zhang C."/>
            <person name="Hu Q."/>
            <person name="Li C."/>
        </authorList>
    </citation>
    <scope>NUCLEOTIDE SEQUENCE [LARGE SCALE GENOMIC DNA]</scope>
    <source>
        <strain evidence="1 2">WE7</strain>
    </source>
</reference>
<evidence type="ECO:0008006" key="3">
    <source>
        <dbReference type="Google" id="ProtNLM"/>
    </source>
</evidence>
<dbReference type="AlphaFoldDB" id="A0A365YZ23"/>
<dbReference type="OrthoDB" id="9775969at2"/>
<accession>A0A365YZ23</accession>
<keyword evidence="2" id="KW-1185">Reference proteome</keyword>